<protein>
    <submittedName>
        <fullName evidence="1">Uncharacterized protein</fullName>
    </submittedName>
</protein>
<dbReference type="RefSeq" id="WP_235166029.1">
    <property type="nucleotide sequence ID" value="NZ_CP098805.1"/>
</dbReference>
<reference evidence="1" key="1">
    <citation type="submission" date="2022-06" db="EMBL/GenBank/DDBJ databases">
        <title>Novel species in genus Dyadobacter.</title>
        <authorList>
            <person name="Ma C."/>
        </authorList>
    </citation>
    <scope>NUCLEOTIDE SEQUENCE</scope>
    <source>
        <strain evidence="1">CY22</strain>
    </source>
</reference>
<evidence type="ECO:0000313" key="2">
    <source>
        <dbReference type="Proteomes" id="UP001055420"/>
    </source>
</evidence>
<dbReference type="Proteomes" id="UP001055420">
    <property type="component" value="Chromosome"/>
</dbReference>
<gene>
    <name evidence="1" type="ORF">NFI80_20285</name>
</gene>
<evidence type="ECO:0000313" key="1">
    <source>
        <dbReference type="EMBL" id="USJ30190.1"/>
    </source>
</evidence>
<dbReference type="EMBL" id="CP098805">
    <property type="protein sequence ID" value="USJ30190.1"/>
    <property type="molecule type" value="Genomic_DNA"/>
</dbReference>
<keyword evidence="2" id="KW-1185">Reference proteome</keyword>
<accession>A0ABY4XIC2</accession>
<sequence length="187" mass="22078">MERRIIDSVPHIVGYHTQEFRPMSQPLEKPVKCIAKNAWLGIGFYFWTEIEFAHYWGLDFKIRNTGSYDVYIAHLDTSTCVNSVFDEEGYFFYKEKIEETINHFQTSGMNVSLEQVNRFLSDNIWPQIGVEGIIFDDKPTNPGRNPNRVYSLIPELYYKKRIQIVMFNTKRIRNFAIHLENVEQPDA</sequence>
<organism evidence="1 2">
    <name type="scientific">Dyadobacter chenhuakuii</name>
    <dbReference type="NCBI Taxonomy" id="2909339"/>
    <lineage>
        <taxon>Bacteria</taxon>
        <taxon>Pseudomonadati</taxon>
        <taxon>Bacteroidota</taxon>
        <taxon>Cytophagia</taxon>
        <taxon>Cytophagales</taxon>
        <taxon>Spirosomataceae</taxon>
        <taxon>Dyadobacter</taxon>
    </lineage>
</organism>
<proteinExistence type="predicted"/>
<name>A0ABY4XIC2_9BACT</name>